<sequence length="391" mass="43833">MTDQDKLDAALQPLGSAAAAVKRLGHGEAALRWVLSRYWPGSDGSDSEDMSALDCMVIVTRHICAHSCFLGTSEFEDYVVNGGDVVLQLAMSDLTMDTPEMLSRVQKARDAAFKRILAEADNPVPFRILNKMSSLWRLQDFRLYQPLMEKAAGSEFWADNPDEPATSWAATSLLHWDMKVHATFQELLESKTGWYRDEDGNEFNRHCASPAFLRVRLVPKESPDENFSIDAVGEVTLPRLSAREEKVKSGEGEHWVTQFLPAGRERYCLLAVVKLRWFKEESDRVRLYDMQGNNITPNGDLARFGSVLDDSWSMGDQSNTYMLFYAKAGTDTPVQGREMEEEHSDSVTSLERRDAQIIGSLFKPGATAPKPSGYGGDDDEGDEDENELKKI</sequence>
<evidence type="ECO:0008006" key="4">
    <source>
        <dbReference type="Google" id="ProtNLM"/>
    </source>
</evidence>
<name>A0ABR1PMX6_DIAER</name>
<protein>
    <recommendedName>
        <fullName evidence="4">USP domain-containing protein</fullName>
    </recommendedName>
</protein>
<gene>
    <name evidence="2" type="ORF">SLS63_000687</name>
</gene>
<evidence type="ECO:0000313" key="3">
    <source>
        <dbReference type="Proteomes" id="UP001430848"/>
    </source>
</evidence>
<proteinExistence type="predicted"/>
<evidence type="ECO:0000256" key="1">
    <source>
        <dbReference type="SAM" id="MobiDB-lite"/>
    </source>
</evidence>
<feature type="region of interest" description="Disordered" evidence="1">
    <location>
        <begin position="360"/>
        <end position="391"/>
    </location>
</feature>
<dbReference type="Proteomes" id="UP001430848">
    <property type="component" value="Unassembled WGS sequence"/>
</dbReference>
<organism evidence="2 3">
    <name type="scientific">Diaporthe eres</name>
    <name type="common">Phomopsis oblonga</name>
    <dbReference type="NCBI Taxonomy" id="83184"/>
    <lineage>
        <taxon>Eukaryota</taxon>
        <taxon>Fungi</taxon>
        <taxon>Dikarya</taxon>
        <taxon>Ascomycota</taxon>
        <taxon>Pezizomycotina</taxon>
        <taxon>Sordariomycetes</taxon>
        <taxon>Sordariomycetidae</taxon>
        <taxon>Diaporthales</taxon>
        <taxon>Diaporthaceae</taxon>
        <taxon>Diaporthe</taxon>
        <taxon>Diaporthe eres species complex</taxon>
    </lineage>
</organism>
<accession>A0ABR1PMX6</accession>
<comment type="caution">
    <text evidence="2">The sequence shown here is derived from an EMBL/GenBank/DDBJ whole genome shotgun (WGS) entry which is preliminary data.</text>
</comment>
<dbReference type="EMBL" id="JAKNSF020000002">
    <property type="protein sequence ID" value="KAK7741134.1"/>
    <property type="molecule type" value="Genomic_DNA"/>
</dbReference>
<evidence type="ECO:0000313" key="2">
    <source>
        <dbReference type="EMBL" id="KAK7741134.1"/>
    </source>
</evidence>
<keyword evidence="3" id="KW-1185">Reference proteome</keyword>
<reference evidence="2 3" key="1">
    <citation type="submission" date="2024-02" db="EMBL/GenBank/DDBJ databases">
        <title>De novo assembly and annotation of 12 fungi associated with fruit tree decline syndrome in Ontario, Canada.</title>
        <authorList>
            <person name="Sulman M."/>
            <person name="Ellouze W."/>
            <person name="Ilyukhin E."/>
        </authorList>
    </citation>
    <scope>NUCLEOTIDE SEQUENCE [LARGE SCALE GENOMIC DNA]</scope>
    <source>
        <strain evidence="2 3">M169</strain>
    </source>
</reference>
<feature type="compositionally biased region" description="Acidic residues" evidence="1">
    <location>
        <begin position="376"/>
        <end position="391"/>
    </location>
</feature>